<dbReference type="Pfam" id="PF00227">
    <property type="entry name" value="Proteasome"/>
    <property type="match status" value="1"/>
</dbReference>
<keyword evidence="12" id="KW-1185">Reference proteome</keyword>
<dbReference type="InterPro" id="IPR001353">
    <property type="entry name" value="Proteasome_sua/b"/>
</dbReference>
<evidence type="ECO:0000313" key="12">
    <source>
        <dbReference type="Proteomes" id="UP000198406"/>
    </source>
</evidence>
<dbReference type="InParanoid" id="A0A1Z5KSG2"/>
<dbReference type="EMBL" id="BDSP01000283">
    <property type="protein sequence ID" value="GAX28868.1"/>
    <property type="molecule type" value="Genomic_DNA"/>
</dbReference>
<dbReference type="PANTHER" id="PTHR32194">
    <property type="entry name" value="METALLOPROTEASE TLDD"/>
    <property type="match status" value="1"/>
</dbReference>
<reference evidence="11 12" key="1">
    <citation type="journal article" date="2015" name="Plant Cell">
        <title>Oil accumulation by the oleaginous diatom Fistulifera solaris as revealed by the genome and transcriptome.</title>
        <authorList>
            <person name="Tanaka T."/>
            <person name="Maeda Y."/>
            <person name="Veluchamy A."/>
            <person name="Tanaka M."/>
            <person name="Abida H."/>
            <person name="Marechal E."/>
            <person name="Bowler C."/>
            <person name="Muto M."/>
            <person name="Sunaga Y."/>
            <person name="Tanaka M."/>
            <person name="Yoshino T."/>
            <person name="Taniguchi T."/>
            <person name="Fukuda Y."/>
            <person name="Nemoto M."/>
            <person name="Matsumoto M."/>
            <person name="Wong P.S."/>
            <person name="Aburatani S."/>
            <person name="Fujibuchi W."/>
        </authorList>
    </citation>
    <scope>NUCLEOTIDE SEQUENCE [LARGE SCALE GENOMIC DNA]</scope>
    <source>
        <strain evidence="11 12">JPCC DA0580</strain>
    </source>
</reference>
<name>A0A1Z5KSG2_FISSO</name>
<evidence type="ECO:0000256" key="9">
    <source>
        <dbReference type="ARBA" id="ARBA00023242"/>
    </source>
</evidence>
<keyword evidence="5" id="KW-0645">Protease</keyword>
<evidence type="ECO:0000256" key="2">
    <source>
        <dbReference type="ARBA" id="ARBA00004123"/>
    </source>
</evidence>
<dbReference type="InterPro" id="IPR029055">
    <property type="entry name" value="Ntn_hydrolases_N"/>
</dbReference>
<dbReference type="GO" id="GO:0004298">
    <property type="term" value="F:threonine-type endopeptidase activity"/>
    <property type="evidence" value="ECO:0007669"/>
    <property type="project" value="UniProtKB-KW"/>
</dbReference>
<dbReference type="FunCoup" id="A0A1Z5KSG2">
    <property type="interactions" value="681"/>
</dbReference>
<feature type="active site" description="Nucleophile" evidence="10">
    <location>
        <position position="48"/>
    </location>
</feature>
<evidence type="ECO:0000256" key="3">
    <source>
        <dbReference type="ARBA" id="ARBA00012039"/>
    </source>
</evidence>
<evidence type="ECO:0000256" key="1">
    <source>
        <dbReference type="ARBA" id="ARBA00001198"/>
    </source>
</evidence>
<dbReference type="OrthoDB" id="429533at2759"/>
<evidence type="ECO:0000256" key="5">
    <source>
        <dbReference type="ARBA" id="ARBA00022670"/>
    </source>
</evidence>
<dbReference type="SUPFAM" id="SSF56235">
    <property type="entry name" value="N-terminal nucleophile aminohydrolases (Ntn hydrolases)"/>
    <property type="match status" value="1"/>
</dbReference>
<keyword evidence="4" id="KW-0963">Cytoplasm</keyword>
<keyword evidence="9" id="KW-0539">Nucleus</keyword>
<comment type="catalytic activity">
    <reaction evidence="1">
        <text>Cleavage of peptide bonds with very broad specificity.</text>
        <dbReference type="EC" id="3.4.25.1"/>
    </reaction>
</comment>
<dbReference type="EC" id="3.4.25.1" evidence="3"/>
<evidence type="ECO:0000256" key="8">
    <source>
        <dbReference type="ARBA" id="ARBA00022942"/>
    </source>
</evidence>
<gene>
    <name evidence="11" type="ORF">FisN_20Lh169</name>
</gene>
<dbReference type="Proteomes" id="UP000198406">
    <property type="component" value="Unassembled WGS sequence"/>
</dbReference>
<keyword evidence="8 11" id="KW-0647">Proteasome</keyword>
<evidence type="ECO:0000256" key="10">
    <source>
        <dbReference type="PIRSR" id="PIRSR600243-1"/>
    </source>
</evidence>
<comment type="subcellular location">
    <subcellularLocation>
        <location evidence="2">Nucleus</location>
    </subcellularLocation>
</comment>
<proteinExistence type="predicted"/>
<evidence type="ECO:0000256" key="7">
    <source>
        <dbReference type="ARBA" id="ARBA00022801"/>
    </source>
</evidence>
<dbReference type="GO" id="GO:0051603">
    <property type="term" value="P:proteolysis involved in protein catabolic process"/>
    <property type="evidence" value="ECO:0007669"/>
    <property type="project" value="InterPro"/>
</dbReference>
<accession>A0A1Z5KSG2</accession>
<dbReference type="PRINTS" id="PR00141">
    <property type="entry name" value="PROTEASOME"/>
</dbReference>
<keyword evidence="6" id="KW-0888">Threonine protease</keyword>
<protein>
    <recommendedName>
        <fullName evidence="3">proteasome endopeptidase complex</fullName>
        <ecNumber evidence="3">3.4.25.1</ecNumber>
    </recommendedName>
</protein>
<evidence type="ECO:0000313" key="11">
    <source>
        <dbReference type="EMBL" id="GAX28868.1"/>
    </source>
</evidence>
<dbReference type="CDD" id="cd03763">
    <property type="entry name" value="proteasome_beta_type_7"/>
    <property type="match status" value="1"/>
</dbReference>
<dbReference type="Gene3D" id="3.60.20.10">
    <property type="entry name" value="Glutamine Phosphoribosylpyrophosphate, subunit 1, domain 1"/>
    <property type="match status" value="1"/>
</dbReference>
<sequence>MTADSQMNAANNLHEPAAGFDFSNYLRNQNLLQTEGAAPKLKAKKTGTTIVGTVYAGGVVLGADTRATNDTEVAERNCEKIHYIAPNMYCCGAGTAADTENTTALISRQLELLRMDTARPSRLVTAVTLLKRMLFRYQGYVSAALVLGGCDLQGPHIYQIYPHGSTAKLPYTSMGSGSLAAMAVLESSWQENMTEEMAVQLVQRAIGAGIFNDLGSGSNCDICIIKTDGTVDYRRNAVKPNELAPLRAQVQRSGRLNMRPGLTPIIKSEFKPHPVVAAGGETAMEVE</sequence>
<dbReference type="PANTHER" id="PTHR32194:SF4">
    <property type="entry name" value="PROTEASOME SUBUNIT BETA TYPE-7"/>
    <property type="match status" value="1"/>
</dbReference>
<dbReference type="AlphaFoldDB" id="A0A1Z5KSG2"/>
<evidence type="ECO:0000256" key="6">
    <source>
        <dbReference type="ARBA" id="ARBA00022698"/>
    </source>
</evidence>
<dbReference type="InterPro" id="IPR000243">
    <property type="entry name" value="Pept_T1A_subB"/>
</dbReference>
<dbReference type="GO" id="GO:0005839">
    <property type="term" value="C:proteasome core complex"/>
    <property type="evidence" value="ECO:0007669"/>
    <property type="project" value="InterPro"/>
</dbReference>
<organism evidence="11 12">
    <name type="scientific">Fistulifera solaris</name>
    <name type="common">Oleaginous diatom</name>
    <dbReference type="NCBI Taxonomy" id="1519565"/>
    <lineage>
        <taxon>Eukaryota</taxon>
        <taxon>Sar</taxon>
        <taxon>Stramenopiles</taxon>
        <taxon>Ochrophyta</taxon>
        <taxon>Bacillariophyta</taxon>
        <taxon>Bacillariophyceae</taxon>
        <taxon>Bacillariophycidae</taxon>
        <taxon>Naviculales</taxon>
        <taxon>Naviculaceae</taxon>
        <taxon>Fistulifera</taxon>
    </lineage>
</organism>
<keyword evidence="7 11" id="KW-0378">Hydrolase</keyword>
<evidence type="ECO:0000256" key="4">
    <source>
        <dbReference type="ARBA" id="ARBA00022490"/>
    </source>
</evidence>
<dbReference type="GO" id="GO:0005634">
    <property type="term" value="C:nucleus"/>
    <property type="evidence" value="ECO:0007669"/>
    <property type="project" value="UniProtKB-SubCell"/>
</dbReference>
<dbReference type="InterPro" id="IPR023333">
    <property type="entry name" value="Proteasome_suB-type"/>
</dbReference>
<dbReference type="GO" id="GO:0005737">
    <property type="term" value="C:cytoplasm"/>
    <property type="evidence" value="ECO:0007669"/>
    <property type="project" value="TreeGrafter"/>
</dbReference>
<comment type="caution">
    <text evidence="11">The sequence shown here is derived from an EMBL/GenBank/DDBJ whole genome shotgun (WGS) entry which is preliminary data.</text>
</comment>
<dbReference type="PROSITE" id="PS51476">
    <property type="entry name" value="PROTEASOME_BETA_2"/>
    <property type="match status" value="1"/>
</dbReference>